<proteinExistence type="predicted"/>
<gene>
    <name evidence="2" type="ORF">ACFQ39_04630</name>
</gene>
<feature type="domain" description="AB hydrolase-1" evidence="1">
    <location>
        <begin position="65"/>
        <end position="189"/>
    </location>
</feature>
<reference evidence="3" key="1">
    <citation type="journal article" date="2019" name="Int. J. Syst. Evol. Microbiol.">
        <title>The Global Catalogue of Microorganisms (GCM) 10K type strain sequencing project: providing services to taxonomists for standard genome sequencing and annotation.</title>
        <authorList>
            <consortium name="The Broad Institute Genomics Platform"/>
            <consortium name="The Broad Institute Genome Sequencing Center for Infectious Disease"/>
            <person name="Wu L."/>
            <person name="Ma J."/>
        </authorList>
    </citation>
    <scope>NUCLEOTIDE SEQUENCE [LARGE SCALE GENOMIC DNA]</scope>
    <source>
        <strain evidence="3">CCUG 61485</strain>
    </source>
</reference>
<protein>
    <submittedName>
        <fullName evidence="2">Alpha/beta fold hydrolase</fullName>
    </submittedName>
</protein>
<dbReference type="Gene3D" id="3.40.50.1820">
    <property type="entry name" value="alpha/beta hydrolase"/>
    <property type="match status" value="1"/>
</dbReference>
<keyword evidence="3" id="KW-1185">Reference proteome</keyword>
<dbReference type="PROSITE" id="PS51257">
    <property type="entry name" value="PROKAR_LIPOPROTEIN"/>
    <property type="match status" value="1"/>
</dbReference>
<dbReference type="InterPro" id="IPR000073">
    <property type="entry name" value="AB_hydrolase_1"/>
</dbReference>
<accession>A0ABW3Y1U3</accession>
<dbReference type="InterPro" id="IPR050266">
    <property type="entry name" value="AB_hydrolase_sf"/>
</dbReference>
<dbReference type="EMBL" id="JBHTMY010000002">
    <property type="protein sequence ID" value="MFD1314890.1"/>
    <property type="molecule type" value="Genomic_DNA"/>
</dbReference>
<dbReference type="InterPro" id="IPR000639">
    <property type="entry name" value="Epox_hydrolase-like"/>
</dbReference>
<dbReference type="RefSeq" id="WP_377176816.1">
    <property type="nucleotide sequence ID" value="NZ_JBHTMY010000002.1"/>
</dbReference>
<sequence length="320" mass="36960">MKKRITILLTFILSITLLLISCEKSQKSKPENIQRYFYTAEQYKFTSIDKGIQMAYLDIGQAEDPIVLLLHGEPNSSFVYRHIAPLLLKQNFRVIIPDLVGFGYSDKPKNPEQISYTNQTKWLNAFMDQLELQNINLFAHDWGGMIALRIVANRQDLFSKVAISYSYLFEGDEIIPESFNGFKHYAQNEPNFSPGNIMDWGTKTKLPDSVKAKYDSPFQQPSDFYFVRKFPSLIPTTKEDPEAVLNKELNEKLKLFSKPFITIWGDHEDLMWKDKDSLLQVNILGAQNQSHYLLDSGHFIQEDKPIELAQILIAFFKGNT</sequence>
<evidence type="ECO:0000259" key="1">
    <source>
        <dbReference type="Pfam" id="PF00561"/>
    </source>
</evidence>
<dbReference type="InterPro" id="IPR029058">
    <property type="entry name" value="AB_hydrolase_fold"/>
</dbReference>
<dbReference type="PANTHER" id="PTHR43798">
    <property type="entry name" value="MONOACYLGLYCEROL LIPASE"/>
    <property type="match status" value="1"/>
</dbReference>
<evidence type="ECO:0000313" key="3">
    <source>
        <dbReference type="Proteomes" id="UP001597201"/>
    </source>
</evidence>
<name>A0ABW3Y1U3_9FLAO</name>
<dbReference type="PRINTS" id="PR00412">
    <property type="entry name" value="EPOXHYDRLASE"/>
</dbReference>
<dbReference type="PRINTS" id="PR00111">
    <property type="entry name" value="ABHYDROLASE"/>
</dbReference>
<organism evidence="2 3">
    <name type="scientific">Namhaeicola litoreus</name>
    <dbReference type="NCBI Taxonomy" id="1052145"/>
    <lineage>
        <taxon>Bacteria</taxon>
        <taxon>Pseudomonadati</taxon>
        <taxon>Bacteroidota</taxon>
        <taxon>Flavobacteriia</taxon>
        <taxon>Flavobacteriales</taxon>
        <taxon>Flavobacteriaceae</taxon>
        <taxon>Namhaeicola</taxon>
    </lineage>
</organism>
<dbReference type="Pfam" id="PF00561">
    <property type="entry name" value="Abhydrolase_1"/>
    <property type="match status" value="1"/>
</dbReference>
<keyword evidence="2" id="KW-0378">Hydrolase</keyword>
<dbReference type="Proteomes" id="UP001597201">
    <property type="component" value="Unassembled WGS sequence"/>
</dbReference>
<comment type="caution">
    <text evidence="2">The sequence shown here is derived from an EMBL/GenBank/DDBJ whole genome shotgun (WGS) entry which is preliminary data.</text>
</comment>
<dbReference type="SUPFAM" id="SSF53474">
    <property type="entry name" value="alpha/beta-Hydrolases"/>
    <property type="match status" value="1"/>
</dbReference>
<dbReference type="GO" id="GO:0016787">
    <property type="term" value="F:hydrolase activity"/>
    <property type="evidence" value="ECO:0007669"/>
    <property type="project" value="UniProtKB-KW"/>
</dbReference>
<evidence type="ECO:0000313" key="2">
    <source>
        <dbReference type="EMBL" id="MFD1314890.1"/>
    </source>
</evidence>
<dbReference type="PANTHER" id="PTHR43798:SF33">
    <property type="entry name" value="HYDROLASE, PUTATIVE (AFU_ORTHOLOGUE AFUA_2G14860)-RELATED"/>
    <property type="match status" value="1"/>
</dbReference>